<reference evidence="1 2" key="1">
    <citation type="submission" date="2024-01" db="EMBL/GenBank/DDBJ databases">
        <title>A draft genome for a cacao thread blight-causing isolate of Paramarasmius palmivorus.</title>
        <authorList>
            <person name="Baruah I.K."/>
            <person name="Bukari Y."/>
            <person name="Amoako-Attah I."/>
            <person name="Meinhardt L.W."/>
            <person name="Bailey B.A."/>
            <person name="Cohen S.P."/>
        </authorList>
    </citation>
    <scope>NUCLEOTIDE SEQUENCE [LARGE SCALE GENOMIC DNA]</scope>
    <source>
        <strain evidence="1 2">GH-12</strain>
    </source>
</reference>
<comment type="caution">
    <text evidence="1">The sequence shown here is derived from an EMBL/GenBank/DDBJ whole genome shotgun (WGS) entry which is preliminary data.</text>
</comment>
<dbReference type="InterPro" id="IPR011057">
    <property type="entry name" value="Mss4-like_sf"/>
</dbReference>
<dbReference type="EMBL" id="JAYKXP010000032">
    <property type="protein sequence ID" value="KAK7041700.1"/>
    <property type="molecule type" value="Genomic_DNA"/>
</dbReference>
<dbReference type="Gene3D" id="2.170.150.70">
    <property type="match status" value="1"/>
</dbReference>
<dbReference type="SUPFAM" id="SSF51316">
    <property type="entry name" value="Mss4-like"/>
    <property type="match status" value="1"/>
</dbReference>
<keyword evidence="2" id="KW-1185">Reference proteome</keyword>
<organism evidence="1 2">
    <name type="scientific">Paramarasmius palmivorus</name>
    <dbReference type="NCBI Taxonomy" id="297713"/>
    <lineage>
        <taxon>Eukaryota</taxon>
        <taxon>Fungi</taxon>
        <taxon>Dikarya</taxon>
        <taxon>Basidiomycota</taxon>
        <taxon>Agaricomycotina</taxon>
        <taxon>Agaricomycetes</taxon>
        <taxon>Agaricomycetidae</taxon>
        <taxon>Agaricales</taxon>
        <taxon>Marasmiineae</taxon>
        <taxon>Marasmiaceae</taxon>
        <taxon>Paramarasmius</taxon>
    </lineage>
</organism>
<evidence type="ECO:0000313" key="1">
    <source>
        <dbReference type="EMBL" id="KAK7041700.1"/>
    </source>
</evidence>
<evidence type="ECO:0000313" key="2">
    <source>
        <dbReference type="Proteomes" id="UP001383192"/>
    </source>
</evidence>
<evidence type="ECO:0008006" key="3">
    <source>
        <dbReference type="Google" id="ProtNLM"/>
    </source>
</evidence>
<accession>A0AAW0CSR3</accession>
<gene>
    <name evidence="1" type="ORF">VNI00_008989</name>
</gene>
<dbReference type="AlphaFoldDB" id="A0AAW0CSR3"/>
<name>A0AAW0CSR3_9AGAR</name>
<sequence>MFWTKKGRERVSVFTGTLDNIAVSGEEILVRFESCIYVGDTLDGGASLWLQKCNADGSEVKRYLEGPDSGEITGSFVSEEKQAMPSVPIQCHCKGVDFVLRKGDYETKSKEELPWFVDPTTRKYIASFDACDTCRLSSGVDLFNWTFAELENITLSSDLKVSTTKELRKLVDDKNPAVGTLAYYASSPDVQRYFCSKCSACVFYAADDRPDIVDVAIGLLVADGARAEGFLSWNRDKVGWSQDVKGGWREAS</sequence>
<protein>
    <recommendedName>
        <fullName evidence="3">CENP-V/GFA domain-containing protein</fullName>
    </recommendedName>
</protein>
<dbReference type="Proteomes" id="UP001383192">
    <property type="component" value="Unassembled WGS sequence"/>
</dbReference>
<proteinExistence type="predicted"/>